<name>A0ABP7WL01_9SPHI</name>
<accession>A0ABP7WL01</accession>
<feature type="transmembrane region" description="Helical" evidence="1">
    <location>
        <begin position="82"/>
        <end position="101"/>
    </location>
</feature>
<organism evidence="2 3">
    <name type="scientific">Mucilaginibacter panaciglaebae</name>
    <dbReference type="NCBI Taxonomy" id="502331"/>
    <lineage>
        <taxon>Bacteria</taxon>
        <taxon>Pseudomonadati</taxon>
        <taxon>Bacteroidota</taxon>
        <taxon>Sphingobacteriia</taxon>
        <taxon>Sphingobacteriales</taxon>
        <taxon>Sphingobacteriaceae</taxon>
        <taxon>Mucilaginibacter</taxon>
    </lineage>
</organism>
<gene>
    <name evidence="2" type="ORF">GCM10022392_11260</name>
</gene>
<feature type="transmembrane region" description="Helical" evidence="1">
    <location>
        <begin position="15"/>
        <end position="35"/>
    </location>
</feature>
<evidence type="ECO:0000256" key="1">
    <source>
        <dbReference type="SAM" id="Phobius"/>
    </source>
</evidence>
<feature type="transmembrane region" description="Helical" evidence="1">
    <location>
        <begin position="41"/>
        <end position="61"/>
    </location>
</feature>
<evidence type="ECO:0000313" key="3">
    <source>
        <dbReference type="Proteomes" id="UP001500841"/>
    </source>
</evidence>
<sequence length="195" mass="21864">MDNNVRKATIGKLGVRYGLLIGVISIVLSVVFRIIDPLMMFTNLWIQLLNGIIGIALIVILGIEIRKAIGGYWSFGEAFRGLMTMSVFILILTIFYGFVLFKFVDPDMPTKINDVSETVMSQRLAKMGMDQEKIDQTTKMFENGEFKAKLLPTLKNEATAFCFGLLFYVILNLIVAACIKKQRPITVEDAIDPTV</sequence>
<keyword evidence="1" id="KW-0812">Transmembrane</keyword>
<dbReference type="InterPro" id="IPR025250">
    <property type="entry name" value="DUF4199"/>
</dbReference>
<dbReference type="RefSeq" id="WP_345101648.1">
    <property type="nucleotide sequence ID" value="NZ_BAABCV010000003.1"/>
</dbReference>
<keyword evidence="1" id="KW-0472">Membrane</keyword>
<dbReference type="Proteomes" id="UP001500841">
    <property type="component" value="Unassembled WGS sequence"/>
</dbReference>
<evidence type="ECO:0008006" key="4">
    <source>
        <dbReference type="Google" id="ProtNLM"/>
    </source>
</evidence>
<keyword evidence="3" id="KW-1185">Reference proteome</keyword>
<dbReference type="EMBL" id="BAABCV010000003">
    <property type="protein sequence ID" value="GAA4091196.1"/>
    <property type="molecule type" value="Genomic_DNA"/>
</dbReference>
<dbReference type="Pfam" id="PF13858">
    <property type="entry name" value="DUF4199"/>
    <property type="match status" value="1"/>
</dbReference>
<feature type="transmembrane region" description="Helical" evidence="1">
    <location>
        <begin position="158"/>
        <end position="179"/>
    </location>
</feature>
<protein>
    <recommendedName>
        <fullName evidence="4">DUF4199 domain-containing protein</fullName>
    </recommendedName>
</protein>
<keyword evidence="1" id="KW-1133">Transmembrane helix</keyword>
<evidence type="ECO:0000313" key="2">
    <source>
        <dbReference type="EMBL" id="GAA4091196.1"/>
    </source>
</evidence>
<reference evidence="3" key="1">
    <citation type="journal article" date="2019" name="Int. J. Syst. Evol. Microbiol.">
        <title>The Global Catalogue of Microorganisms (GCM) 10K type strain sequencing project: providing services to taxonomists for standard genome sequencing and annotation.</title>
        <authorList>
            <consortium name="The Broad Institute Genomics Platform"/>
            <consortium name="The Broad Institute Genome Sequencing Center for Infectious Disease"/>
            <person name="Wu L."/>
            <person name="Ma J."/>
        </authorList>
    </citation>
    <scope>NUCLEOTIDE SEQUENCE [LARGE SCALE GENOMIC DNA]</scope>
    <source>
        <strain evidence="3">JCM 17085</strain>
    </source>
</reference>
<proteinExistence type="predicted"/>
<comment type="caution">
    <text evidence="2">The sequence shown here is derived from an EMBL/GenBank/DDBJ whole genome shotgun (WGS) entry which is preliminary data.</text>
</comment>